<evidence type="ECO:0000256" key="1">
    <source>
        <dbReference type="SAM" id="MobiDB-lite"/>
    </source>
</evidence>
<accession>A0A813M8X8</accession>
<evidence type="ECO:0000313" key="3">
    <source>
        <dbReference type="Proteomes" id="UP000626109"/>
    </source>
</evidence>
<gene>
    <name evidence="2" type="ORF">PGLA2088_LOCUS51632</name>
</gene>
<dbReference type="Proteomes" id="UP000626109">
    <property type="component" value="Unassembled WGS sequence"/>
</dbReference>
<comment type="caution">
    <text evidence="2">The sequence shown here is derived from an EMBL/GenBank/DDBJ whole genome shotgun (WGS) entry which is preliminary data.</text>
</comment>
<feature type="compositionally biased region" description="Polar residues" evidence="1">
    <location>
        <begin position="36"/>
        <end position="52"/>
    </location>
</feature>
<dbReference type="AlphaFoldDB" id="A0A813M8X8"/>
<sequence length="166" mass="17372">RYLATCCFGGAGVCLHSLDSKKDGAKAPELKECKSESQSSLPNLAPRTSSSGMHPPLRPRLKSAGTVKDMSESSDLDLLLDCPVSETVIPAVSIMMIVPRSVSSTSLTVPTVAALADDDEVVPSIAPVADVDQVAECRVVPRGNGSFTMVVPPIFLSADDDKVSQS</sequence>
<evidence type="ECO:0000313" key="2">
    <source>
        <dbReference type="EMBL" id="CAE8743916.1"/>
    </source>
</evidence>
<feature type="non-terminal residue" evidence="2">
    <location>
        <position position="1"/>
    </location>
</feature>
<name>A0A813M8X8_POLGL</name>
<feature type="region of interest" description="Disordered" evidence="1">
    <location>
        <begin position="29"/>
        <end position="66"/>
    </location>
</feature>
<dbReference type="EMBL" id="CAJNNW010037690">
    <property type="protein sequence ID" value="CAE8743916.1"/>
    <property type="molecule type" value="Genomic_DNA"/>
</dbReference>
<protein>
    <submittedName>
        <fullName evidence="2">Uncharacterized protein</fullName>
    </submittedName>
</protein>
<reference evidence="2" key="1">
    <citation type="submission" date="2021-02" db="EMBL/GenBank/DDBJ databases">
        <authorList>
            <person name="Dougan E. K."/>
            <person name="Rhodes N."/>
            <person name="Thang M."/>
            <person name="Chan C."/>
        </authorList>
    </citation>
    <scope>NUCLEOTIDE SEQUENCE</scope>
</reference>
<organism evidence="2 3">
    <name type="scientific">Polarella glacialis</name>
    <name type="common">Dinoflagellate</name>
    <dbReference type="NCBI Taxonomy" id="89957"/>
    <lineage>
        <taxon>Eukaryota</taxon>
        <taxon>Sar</taxon>
        <taxon>Alveolata</taxon>
        <taxon>Dinophyceae</taxon>
        <taxon>Suessiales</taxon>
        <taxon>Suessiaceae</taxon>
        <taxon>Polarella</taxon>
    </lineage>
</organism>
<proteinExistence type="predicted"/>